<keyword evidence="5" id="KW-0863">Zinc-finger</keyword>
<dbReference type="PANTHER" id="PTHR22770:SF13">
    <property type="entry name" value="RING-TYPE DOMAIN-CONTAINING PROTEIN"/>
    <property type="match status" value="1"/>
</dbReference>
<dbReference type="GeneID" id="35429859"/>
<gene>
    <name evidence="9" type="ORF">RHO25_003277</name>
</gene>
<reference evidence="9 10" key="1">
    <citation type="submission" date="2023-09" db="EMBL/GenBank/DDBJ databases">
        <title>Complete-Gapless Cercospora beticola genome.</title>
        <authorList>
            <person name="Wyatt N.A."/>
            <person name="Spanner R.E."/>
            <person name="Bolton M.D."/>
        </authorList>
    </citation>
    <scope>NUCLEOTIDE SEQUENCE [LARGE SCALE GENOMIC DNA]</scope>
    <source>
        <strain evidence="9">Cb09-40</strain>
    </source>
</reference>
<dbReference type="InterPro" id="IPR051628">
    <property type="entry name" value="LUBAC_E3_Ligases"/>
</dbReference>
<evidence type="ECO:0000256" key="3">
    <source>
        <dbReference type="ARBA" id="ARBA00022723"/>
    </source>
</evidence>
<evidence type="ECO:0000256" key="1">
    <source>
        <dbReference type="ARBA" id="ARBA00004906"/>
    </source>
</evidence>
<dbReference type="PROSITE" id="PS51873">
    <property type="entry name" value="TRIAD"/>
    <property type="match status" value="1"/>
</dbReference>
<evidence type="ECO:0000256" key="6">
    <source>
        <dbReference type="ARBA" id="ARBA00022786"/>
    </source>
</evidence>
<keyword evidence="6" id="KW-0833">Ubl conjugation pathway</keyword>
<comment type="pathway">
    <text evidence="1">Protein modification; protein ubiquitination.</text>
</comment>
<dbReference type="PANTHER" id="PTHR22770">
    <property type="entry name" value="UBIQUITIN CONJUGATING ENZYME 7 INTERACTING PROTEIN-RELATED"/>
    <property type="match status" value="1"/>
</dbReference>
<dbReference type="InterPro" id="IPR044066">
    <property type="entry name" value="TRIAD_supradom"/>
</dbReference>
<feature type="domain" description="RING-type" evidence="8">
    <location>
        <begin position="5"/>
        <end position="246"/>
    </location>
</feature>
<evidence type="ECO:0000256" key="4">
    <source>
        <dbReference type="ARBA" id="ARBA00022737"/>
    </source>
</evidence>
<keyword evidence="3" id="KW-0479">Metal-binding</keyword>
<dbReference type="CDD" id="cd20336">
    <property type="entry name" value="Rcat_RBR"/>
    <property type="match status" value="1"/>
</dbReference>
<evidence type="ECO:0000259" key="8">
    <source>
        <dbReference type="PROSITE" id="PS51873"/>
    </source>
</evidence>
<dbReference type="Gene3D" id="1.20.120.1750">
    <property type="match status" value="1"/>
</dbReference>
<dbReference type="RefSeq" id="XP_065458452.1">
    <property type="nucleotide sequence ID" value="XM_065602380.1"/>
</dbReference>
<keyword evidence="7" id="KW-0862">Zinc</keyword>
<dbReference type="Proteomes" id="UP001302367">
    <property type="component" value="Chromosome 2"/>
</dbReference>
<accession>A0ABZ0NGP6</accession>
<sequence length="550" mass="62452">MSTSTVRTCFVCEDAEGGDQVTVVPCPCDYHHICLECLRSGIRAILADESCHPIRCGGNGCSPITIAFLLQHLLASTDPDDAILHQRLEAKLEEYSTPRPERIYCNHESCLRFYGVSQFLSPRLYTQDDRIICPHCNKPTCRLCKLHLIDRSRTHVCLTPSTDPNISADLDSIPPEDRWLTRQCLDCGVWITKESACNHMRCTCGTEFCLCCGRRWGEFWYTCQVACPKNEAPVYDADGFNQNGYDPATGLDRDGIHWLVHNPIISDQFEVEEQIYGADGFDEDGVDREGYDREGFDDLGFNREGRDREGYDAGGYDIYLFDRAGRDRFGIPRSWYPDHYDQDGLTFDIFGCNQEGYNRQGRDVAGRDREGYDMEGYNHDGFDQRGYNRNGLNRYGYSRHHRDPDGNIEPGFRLAPDGNVQHDHLCIGTGCCARPQVLQPNGMGCAACRLMFREGERRQGFHWDDDSPNGMGCAACRLMFREGERRQGFHWDDDSVCEACTMEGAGYLSSLSAWERAGFLGLAEMIGRLELGEDYEIDATQIERRANHGW</sequence>
<evidence type="ECO:0000313" key="9">
    <source>
        <dbReference type="EMBL" id="WPA98664.1"/>
    </source>
</evidence>
<proteinExistence type="predicted"/>
<name>A0ABZ0NGP6_CERBT</name>
<dbReference type="SUPFAM" id="SSF57850">
    <property type="entry name" value="RING/U-box"/>
    <property type="match status" value="1"/>
</dbReference>
<evidence type="ECO:0000256" key="7">
    <source>
        <dbReference type="ARBA" id="ARBA00022833"/>
    </source>
</evidence>
<protein>
    <recommendedName>
        <fullName evidence="8">RING-type domain-containing protein</fullName>
    </recommendedName>
</protein>
<organism evidence="9 10">
    <name type="scientific">Cercospora beticola</name>
    <name type="common">Sugarbeet leaf spot fungus</name>
    <dbReference type="NCBI Taxonomy" id="122368"/>
    <lineage>
        <taxon>Eukaryota</taxon>
        <taxon>Fungi</taxon>
        <taxon>Dikarya</taxon>
        <taxon>Ascomycota</taxon>
        <taxon>Pezizomycotina</taxon>
        <taxon>Dothideomycetes</taxon>
        <taxon>Dothideomycetidae</taxon>
        <taxon>Mycosphaerellales</taxon>
        <taxon>Mycosphaerellaceae</taxon>
        <taxon>Cercospora</taxon>
    </lineage>
</organism>
<dbReference type="EMBL" id="CP134185">
    <property type="protein sequence ID" value="WPA98664.1"/>
    <property type="molecule type" value="Genomic_DNA"/>
</dbReference>
<evidence type="ECO:0000256" key="5">
    <source>
        <dbReference type="ARBA" id="ARBA00022771"/>
    </source>
</evidence>
<keyword evidence="4" id="KW-0677">Repeat</keyword>
<evidence type="ECO:0000313" key="10">
    <source>
        <dbReference type="Proteomes" id="UP001302367"/>
    </source>
</evidence>
<keyword evidence="10" id="KW-1185">Reference proteome</keyword>
<keyword evidence="2" id="KW-0808">Transferase</keyword>
<evidence type="ECO:0000256" key="2">
    <source>
        <dbReference type="ARBA" id="ARBA00022679"/>
    </source>
</evidence>